<dbReference type="InterPro" id="IPR045351">
    <property type="entry name" value="DUF6531"/>
</dbReference>
<feature type="non-terminal residue" evidence="2">
    <location>
        <position position="78"/>
    </location>
</feature>
<gene>
    <name evidence="2" type="ORF">C9F10_18565</name>
</gene>
<protein>
    <recommendedName>
        <fullName evidence="1">DUF6531 domain-containing protein</fullName>
    </recommendedName>
</protein>
<name>A0A659S6T4_SALET</name>
<proteinExistence type="predicted"/>
<reference evidence="2 3" key="1">
    <citation type="submission" date="2018-03" db="EMBL/GenBank/DDBJ databases">
        <title>Non-Typhoidal Salmonella genome sequencing and assembly.</title>
        <authorList>
            <person name="Matchawe C."/>
        </authorList>
    </citation>
    <scope>NUCLEOTIDE SEQUENCE [LARGE SCALE GENOMIC DNA]</scope>
    <source>
        <strain evidence="2 3">8EV</strain>
    </source>
</reference>
<feature type="domain" description="DUF6531" evidence="1">
    <location>
        <begin position="12"/>
        <end position="48"/>
    </location>
</feature>
<dbReference type="EMBL" id="PYKK01001292">
    <property type="protein sequence ID" value="TGD30817.1"/>
    <property type="molecule type" value="Genomic_DNA"/>
</dbReference>
<feature type="non-terminal residue" evidence="2">
    <location>
        <position position="1"/>
    </location>
</feature>
<sequence length="78" mass="8915">PAPRPRASASPLDTGGLWGRGWRLNWETSLREDDEHITLTGVQGRELCYPKTMLTPGHQIFAPNEQLYLRRLRDGRCV</sequence>
<dbReference type="Proteomes" id="UP000297989">
    <property type="component" value="Unassembled WGS sequence"/>
</dbReference>
<evidence type="ECO:0000313" key="2">
    <source>
        <dbReference type="EMBL" id="TGD30817.1"/>
    </source>
</evidence>
<evidence type="ECO:0000259" key="1">
    <source>
        <dbReference type="Pfam" id="PF20148"/>
    </source>
</evidence>
<organism evidence="2 3">
    <name type="scientific">Salmonella enterica subsp. enterica serovar Poona</name>
    <dbReference type="NCBI Taxonomy" id="436295"/>
    <lineage>
        <taxon>Bacteria</taxon>
        <taxon>Pseudomonadati</taxon>
        <taxon>Pseudomonadota</taxon>
        <taxon>Gammaproteobacteria</taxon>
        <taxon>Enterobacterales</taxon>
        <taxon>Enterobacteriaceae</taxon>
        <taxon>Salmonella</taxon>
    </lineage>
</organism>
<comment type="caution">
    <text evidence="2">The sequence shown here is derived from an EMBL/GenBank/DDBJ whole genome shotgun (WGS) entry which is preliminary data.</text>
</comment>
<accession>A0A659S6T4</accession>
<dbReference type="Pfam" id="PF20148">
    <property type="entry name" value="DUF6531"/>
    <property type="match status" value="1"/>
</dbReference>
<evidence type="ECO:0000313" key="3">
    <source>
        <dbReference type="Proteomes" id="UP000297989"/>
    </source>
</evidence>
<dbReference type="AlphaFoldDB" id="A0A659S6T4"/>